<feature type="compositionally biased region" description="Polar residues" evidence="6">
    <location>
        <begin position="776"/>
        <end position="799"/>
    </location>
</feature>
<dbReference type="GO" id="GO:0005737">
    <property type="term" value="C:cytoplasm"/>
    <property type="evidence" value="ECO:0007669"/>
    <property type="project" value="TreeGrafter"/>
</dbReference>
<dbReference type="EMBL" id="JABCKV010000020">
    <property type="protein sequence ID" value="KAG5646528.1"/>
    <property type="molecule type" value="Genomic_DNA"/>
</dbReference>
<sequence>MSMLSKDDRINANALHGLKERGTMSLNHRDASRSNLWKGQPTLINTPRNPPRDSGVRRNDPSPWSTLGNKPGNPTARKTLINGPPPRKKAKATHAPASPGSSQWVLGKGTSMIPKTPRRGPEIIDIEDNDEDMGTLMSTPDPLNIIDEPPSVQVLKKRRHSPPSFRVPIDVDADGDDDIIDAAASGSGSRVVRDGAPTVALQKSIGHLPDDPITEFPPSPSLSRKKSYVKAMVQKIENKPHLDLRNFVKGEPRTRKKSVKGNMKGKNTAPDEPQDPIATKPTTFTSSEVVDRHPGVNKKQLRIKEWFRGTEHLGDGYFVTWEGDEKLLITQEGKTDPSLFLRLKGEVHSVEYSEPDSDVSIMSLSTFKPTTGRFKSRDTARFKMGDKFSGKVIIKFDDGHEDWSTHLYEALIAWVKKIVNSRKTLRAIAAGALWETSRRQSVLGDTSARRQQHQQEGEAKSDNDLRRILKRPAPRDDGEDEELPPVAELCREVTNSRDTSSTSSSRTTGTFEVHLFLFKFPDGQLVVHRHEGRALLPSIQMRCAVNINNADLKRLQPGEFLNDTLIEFGLKFWLRQLEESNPELASQVHVFSSFFYKKLNKKNMDEGYESVRKWTAKINLFSKKYIIVPINENLHWYLAIIYHPEYILTAPPISASPATRGRKSVISAPLPVSERRSLVSMRPLSTTSNPPSKPPSTTDQRLSREKPPSAKSTSSPKPHSHSAGPLIEQSSVFPEEMENAISSSSLDEAEVEAEMTQGMDLLSFNPGVCATITSLDSASPSRATSVMDQDTPHSNQTEDTIVPESLLSDLSMDVEEDSQPQKRSPSVSDFDKSVVHSRPEIHDVDMDDLPSASSSRLDVHSQFDDEKDAKHHSTPTSVAPTNFYGKSQKAQGKQKAIPNQAVLHKDDYPVYIDEAEPEEDPIVFSTASETTTYIFTFDSLGSRHPQAIKQLSRYLKKEAEDKMKRMDTSDPVGKQALVPVQPNYSDCGLYLLHFAKTFISDPLKYCQIIKARPKGTMNVDRQDDWKAELTGNMRERLAHEIKQLSVEWRHERAAKEEAKRKEAAEGTGPIEVVESSDDEVDIVETIPAVKTTSTGKKGAKGKAPVRGNAMRVR</sequence>
<dbReference type="GO" id="GO:0006508">
    <property type="term" value="P:proteolysis"/>
    <property type="evidence" value="ECO:0007669"/>
    <property type="project" value="UniProtKB-KW"/>
</dbReference>
<dbReference type="InterPro" id="IPR003653">
    <property type="entry name" value="Peptidase_C48_C"/>
</dbReference>
<dbReference type="GO" id="GO:0016926">
    <property type="term" value="P:protein desumoylation"/>
    <property type="evidence" value="ECO:0007669"/>
    <property type="project" value="TreeGrafter"/>
</dbReference>
<evidence type="ECO:0000313" key="9">
    <source>
        <dbReference type="Proteomes" id="UP000775547"/>
    </source>
</evidence>
<dbReference type="GO" id="GO:0005634">
    <property type="term" value="C:nucleus"/>
    <property type="evidence" value="ECO:0007669"/>
    <property type="project" value="TreeGrafter"/>
</dbReference>
<dbReference type="InterPro" id="IPR051947">
    <property type="entry name" value="Sentrin-specific_protease"/>
</dbReference>
<dbReference type="SUPFAM" id="SSF54001">
    <property type="entry name" value="Cysteine proteinases"/>
    <property type="match status" value="1"/>
</dbReference>
<feature type="compositionally biased region" description="Basic and acidic residues" evidence="6">
    <location>
        <begin position="829"/>
        <end position="844"/>
    </location>
</feature>
<keyword evidence="2" id="KW-0597">Phosphoprotein</keyword>
<feature type="compositionally biased region" description="Basic and acidic residues" evidence="6">
    <location>
        <begin position="857"/>
        <end position="871"/>
    </location>
</feature>
<feature type="region of interest" description="Disordered" evidence="6">
    <location>
        <begin position="441"/>
        <end position="466"/>
    </location>
</feature>
<dbReference type="GO" id="GO:0070139">
    <property type="term" value="F:SUMO-specific endopeptidase activity"/>
    <property type="evidence" value="ECO:0007669"/>
    <property type="project" value="TreeGrafter"/>
</dbReference>
<evidence type="ECO:0000256" key="2">
    <source>
        <dbReference type="ARBA" id="ARBA00022553"/>
    </source>
</evidence>
<feature type="compositionally biased region" description="Low complexity" evidence="6">
    <location>
        <begin position="709"/>
        <end position="723"/>
    </location>
</feature>
<comment type="caution">
    <text evidence="8">The sequence shown here is derived from an EMBL/GenBank/DDBJ whole genome shotgun (WGS) entry which is preliminary data.</text>
</comment>
<feature type="compositionally biased region" description="Basic and acidic residues" evidence="6">
    <location>
        <begin position="17"/>
        <end position="32"/>
    </location>
</feature>
<feature type="region of interest" description="Disordered" evidence="6">
    <location>
        <begin position="1057"/>
        <end position="1076"/>
    </location>
</feature>
<dbReference type="Gene3D" id="1.10.418.20">
    <property type="match status" value="1"/>
</dbReference>
<keyword evidence="5" id="KW-0378">Hydrolase</keyword>
<dbReference type="PANTHER" id="PTHR46896:SF3">
    <property type="entry name" value="FI06413P-RELATED"/>
    <property type="match status" value="1"/>
</dbReference>
<accession>A0A9P7KDG3</accession>
<evidence type="ECO:0000256" key="3">
    <source>
        <dbReference type="ARBA" id="ARBA00022670"/>
    </source>
</evidence>
<feature type="region of interest" description="Disordered" evidence="6">
    <location>
        <begin position="677"/>
        <end position="725"/>
    </location>
</feature>
<evidence type="ECO:0000256" key="5">
    <source>
        <dbReference type="ARBA" id="ARBA00022801"/>
    </source>
</evidence>
<reference evidence="8" key="2">
    <citation type="submission" date="2021-10" db="EMBL/GenBank/DDBJ databases">
        <title>Phylogenomics reveals ancestral predisposition of the termite-cultivated fungus Termitomyces towards a domesticated lifestyle.</title>
        <authorList>
            <person name="Auxier B."/>
            <person name="Grum-Grzhimaylo A."/>
            <person name="Cardenas M.E."/>
            <person name="Lodge J.D."/>
            <person name="Laessoe T."/>
            <person name="Pedersen O."/>
            <person name="Smith M.E."/>
            <person name="Kuyper T.W."/>
            <person name="Franco-Molano E.A."/>
            <person name="Baroni T.J."/>
            <person name="Aanen D.K."/>
        </authorList>
    </citation>
    <scope>NUCLEOTIDE SEQUENCE</scope>
    <source>
        <strain evidence="8">AP01</strain>
        <tissue evidence="8">Mycelium</tissue>
    </source>
</reference>
<feature type="region of interest" description="Disordered" evidence="6">
    <location>
        <begin position="248"/>
        <end position="285"/>
    </location>
</feature>
<dbReference type="Proteomes" id="UP000775547">
    <property type="component" value="Unassembled WGS sequence"/>
</dbReference>
<feature type="compositionally biased region" description="Polar residues" evidence="6">
    <location>
        <begin position="33"/>
        <end position="47"/>
    </location>
</feature>
<dbReference type="Gene3D" id="3.40.395.10">
    <property type="entry name" value="Adenoviral Proteinase, Chain A"/>
    <property type="match status" value="1"/>
</dbReference>
<comment type="similarity">
    <text evidence="1">Belongs to the peptidase C48 family.</text>
</comment>
<protein>
    <recommendedName>
        <fullName evidence="7">Ubiquitin-like protease family profile domain-containing protein</fullName>
    </recommendedName>
</protein>
<feature type="compositionally biased region" description="Low complexity" evidence="6">
    <location>
        <begin position="685"/>
        <end position="698"/>
    </location>
</feature>
<evidence type="ECO:0000256" key="4">
    <source>
        <dbReference type="ARBA" id="ARBA00022786"/>
    </source>
</evidence>
<reference evidence="8" key="1">
    <citation type="submission" date="2020-07" db="EMBL/GenBank/DDBJ databases">
        <authorList>
            <person name="Nieuwenhuis M."/>
            <person name="Van De Peppel L.J.J."/>
        </authorList>
    </citation>
    <scope>NUCLEOTIDE SEQUENCE</scope>
    <source>
        <strain evidence="8">AP01</strain>
        <tissue evidence="8">Mycelium</tissue>
    </source>
</reference>
<organism evidence="8 9">
    <name type="scientific">Asterophora parasitica</name>
    <dbReference type="NCBI Taxonomy" id="117018"/>
    <lineage>
        <taxon>Eukaryota</taxon>
        <taxon>Fungi</taxon>
        <taxon>Dikarya</taxon>
        <taxon>Basidiomycota</taxon>
        <taxon>Agaricomycotina</taxon>
        <taxon>Agaricomycetes</taxon>
        <taxon>Agaricomycetidae</taxon>
        <taxon>Agaricales</taxon>
        <taxon>Tricholomatineae</taxon>
        <taxon>Lyophyllaceae</taxon>
        <taxon>Asterophora</taxon>
    </lineage>
</organism>
<name>A0A9P7KDG3_9AGAR</name>
<keyword evidence="9" id="KW-1185">Reference proteome</keyword>
<dbReference type="Pfam" id="PF02902">
    <property type="entry name" value="Peptidase_C48"/>
    <property type="match status" value="2"/>
</dbReference>
<feature type="region of interest" description="Disordered" evidence="6">
    <location>
        <begin position="15"/>
        <end position="121"/>
    </location>
</feature>
<feature type="compositionally biased region" description="Basic and acidic residues" evidence="6">
    <location>
        <begin position="453"/>
        <end position="466"/>
    </location>
</feature>
<evidence type="ECO:0000313" key="8">
    <source>
        <dbReference type="EMBL" id="KAG5646528.1"/>
    </source>
</evidence>
<dbReference type="InterPro" id="IPR038765">
    <property type="entry name" value="Papain-like_cys_pep_sf"/>
</dbReference>
<dbReference type="PROSITE" id="PS50600">
    <property type="entry name" value="ULP_PROTEASE"/>
    <property type="match status" value="1"/>
</dbReference>
<proteinExistence type="inferred from homology"/>
<feature type="compositionally biased region" description="Basic and acidic residues" evidence="6">
    <location>
        <begin position="50"/>
        <end position="60"/>
    </location>
</feature>
<dbReference type="AlphaFoldDB" id="A0A9P7KDG3"/>
<feature type="domain" description="Ubiquitin-like protease family profile" evidence="7">
    <location>
        <begin position="545"/>
        <end position="998"/>
    </location>
</feature>
<feature type="region of interest" description="Disordered" evidence="6">
    <location>
        <begin position="776"/>
        <end position="883"/>
    </location>
</feature>
<dbReference type="PANTHER" id="PTHR46896">
    <property type="entry name" value="SENTRIN-SPECIFIC PROTEASE"/>
    <property type="match status" value="1"/>
</dbReference>
<keyword evidence="3" id="KW-0645">Protease</keyword>
<evidence type="ECO:0000259" key="7">
    <source>
        <dbReference type="PROSITE" id="PS50600"/>
    </source>
</evidence>
<evidence type="ECO:0000256" key="6">
    <source>
        <dbReference type="SAM" id="MobiDB-lite"/>
    </source>
</evidence>
<gene>
    <name evidence="8" type="ORF">DXG03_003295</name>
</gene>
<dbReference type="OrthoDB" id="442460at2759"/>
<feature type="region of interest" description="Disordered" evidence="6">
    <location>
        <begin position="1091"/>
        <end position="1113"/>
    </location>
</feature>
<evidence type="ECO:0000256" key="1">
    <source>
        <dbReference type="ARBA" id="ARBA00005234"/>
    </source>
</evidence>
<keyword evidence="4" id="KW-0833">Ubl conjugation pathway</keyword>